<sequence>NDSLLNGAHANGTTFEYEIGAKGPVSFYHNNTISNDIGNLGFATSYLNITISNGHAFFSVKFMGNQQIRRFY</sequence>
<evidence type="ECO:0000313" key="1">
    <source>
        <dbReference type="EMBL" id="EQD56489.1"/>
    </source>
</evidence>
<proteinExistence type="predicted"/>
<feature type="non-terminal residue" evidence="1">
    <location>
        <position position="1"/>
    </location>
</feature>
<comment type="caution">
    <text evidence="1">The sequence shown here is derived from an EMBL/GenBank/DDBJ whole genome shotgun (WGS) entry which is preliminary data.</text>
</comment>
<name>T1BTH2_9ZZZZ</name>
<protein>
    <submittedName>
        <fullName evidence="1">Uncharacterized protein</fullName>
    </submittedName>
</protein>
<accession>T1BTH2</accession>
<reference evidence="1" key="1">
    <citation type="submission" date="2013-08" db="EMBL/GenBank/DDBJ databases">
        <authorList>
            <person name="Mendez C."/>
            <person name="Richter M."/>
            <person name="Ferrer M."/>
            <person name="Sanchez J."/>
        </authorList>
    </citation>
    <scope>NUCLEOTIDE SEQUENCE</scope>
</reference>
<dbReference type="EMBL" id="AUZZ01003608">
    <property type="protein sequence ID" value="EQD56489.1"/>
    <property type="molecule type" value="Genomic_DNA"/>
</dbReference>
<gene>
    <name evidence="1" type="ORF">B2A_05226</name>
</gene>
<dbReference type="AlphaFoldDB" id="T1BTH2"/>
<organism evidence="1">
    <name type="scientific">mine drainage metagenome</name>
    <dbReference type="NCBI Taxonomy" id="410659"/>
    <lineage>
        <taxon>unclassified sequences</taxon>
        <taxon>metagenomes</taxon>
        <taxon>ecological metagenomes</taxon>
    </lineage>
</organism>
<reference evidence="1" key="2">
    <citation type="journal article" date="2014" name="ISME J.">
        <title>Microbial stratification in low pH oxic and suboxic macroscopic growths along an acid mine drainage.</title>
        <authorList>
            <person name="Mendez-Garcia C."/>
            <person name="Mesa V."/>
            <person name="Sprenger R.R."/>
            <person name="Richter M."/>
            <person name="Diez M.S."/>
            <person name="Solano J."/>
            <person name="Bargiela R."/>
            <person name="Golyshina O.V."/>
            <person name="Manteca A."/>
            <person name="Ramos J.L."/>
            <person name="Gallego J.R."/>
            <person name="Llorente I."/>
            <person name="Martins Dos Santos V.A."/>
            <person name="Jensen O.N."/>
            <person name="Pelaez A.I."/>
            <person name="Sanchez J."/>
            <person name="Ferrer M."/>
        </authorList>
    </citation>
    <scope>NUCLEOTIDE SEQUENCE</scope>
</reference>